<dbReference type="InterPro" id="IPR003399">
    <property type="entry name" value="Mce/MlaD"/>
</dbReference>
<reference evidence="4 5" key="1">
    <citation type="journal article" date="2019" name="Int. J. Syst. Evol. Microbiol.">
        <title>The Global Catalogue of Microorganisms (GCM) 10K type strain sequencing project: providing services to taxonomists for standard genome sequencing and annotation.</title>
        <authorList>
            <consortium name="The Broad Institute Genomics Platform"/>
            <consortium name="The Broad Institute Genome Sequencing Center for Infectious Disease"/>
            <person name="Wu L."/>
            <person name="Ma J."/>
        </authorList>
    </citation>
    <scope>NUCLEOTIDE SEQUENCE [LARGE SCALE GENOMIC DNA]</scope>
    <source>
        <strain evidence="4 5">JCM 10303</strain>
    </source>
</reference>
<comment type="caution">
    <text evidence="4">The sequence shown here is derived from an EMBL/GenBank/DDBJ whole genome shotgun (WGS) entry which is preliminary data.</text>
</comment>
<dbReference type="NCBIfam" id="TIGR00996">
    <property type="entry name" value="Mtu_fam_mce"/>
    <property type="match status" value="1"/>
</dbReference>
<protein>
    <submittedName>
        <fullName evidence="4">MCE family protein</fullName>
    </submittedName>
</protein>
<evidence type="ECO:0000313" key="5">
    <source>
        <dbReference type="Proteomes" id="UP001500729"/>
    </source>
</evidence>
<dbReference type="PANTHER" id="PTHR33371:SF18">
    <property type="entry name" value="MCE-FAMILY PROTEIN MCE3C"/>
    <property type="match status" value="1"/>
</dbReference>
<dbReference type="Proteomes" id="UP001500729">
    <property type="component" value="Unassembled WGS sequence"/>
</dbReference>
<evidence type="ECO:0000259" key="3">
    <source>
        <dbReference type="Pfam" id="PF11887"/>
    </source>
</evidence>
<dbReference type="PRINTS" id="PR01782">
    <property type="entry name" value="MCEVIRFACTOR"/>
</dbReference>
<keyword evidence="5" id="KW-1185">Reference proteome</keyword>
<organism evidence="4 5">
    <name type="scientific">Saccharopolyspora erythraea</name>
    <name type="common">Streptomyces erythraeus</name>
    <dbReference type="NCBI Taxonomy" id="1836"/>
    <lineage>
        <taxon>Bacteria</taxon>
        <taxon>Bacillati</taxon>
        <taxon>Actinomycetota</taxon>
        <taxon>Actinomycetes</taxon>
        <taxon>Pseudonocardiales</taxon>
        <taxon>Pseudonocardiaceae</taxon>
        <taxon>Saccharopolyspora</taxon>
    </lineage>
</organism>
<feature type="transmembrane region" description="Helical" evidence="1">
    <location>
        <begin position="12"/>
        <end position="32"/>
    </location>
</feature>
<keyword evidence="1" id="KW-0472">Membrane</keyword>
<feature type="domain" description="Mammalian cell entry C-terminal" evidence="3">
    <location>
        <begin position="119"/>
        <end position="306"/>
    </location>
</feature>
<dbReference type="InterPro" id="IPR005693">
    <property type="entry name" value="Mce"/>
</dbReference>
<sequence>MPAVKPFRQRNPVTVGVVGALVMTLIGLGTFFSDELPAIGGGTTYTAEFGEAAGLKPGDEVRVAGVKVGEVRDVALDGARVRVAFRVRDAWLGDRTSASIRIKTLLGQKNLVLDPVGGAELDPAVTIPLERTTSPYDVSDVFGDLAETTGRIDTARLAESFRTLSATLGASAPQDVRSALDGLSALSGTLASRDEELARLLAGTARISTTLGDRSGQFESLIKDGDRLLTELNERREAIGQLFTGTRRLAVELKGLVADNQQTLGPALDQLERVTAVLERNQHNLTESLRRAGPFYRVIGNAVGNGRWIDTYICGLVPAGEPSGSCKPPRAGGR</sequence>
<gene>
    <name evidence="4" type="ORF">GCM10009533_55840</name>
</gene>
<evidence type="ECO:0000313" key="4">
    <source>
        <dbReference type="EMBL" id="GAA0550168.1"/>
    </source>
</evidence>
<dbReference type="Pfam" id="PF02470">
    <property type="entry name" value="MlaD"/>
    <property type="match status" value="1"/>
</dbReference>
<keyword evidence="1" id="KW-1133">Transmembrane helix</keyword>
<keyword evidence="1" id="KW-0812">Transmembrane</keyword>
<proteinExistence type="predicted"/>
<dbReference type="Pfam" id="PF11887">
    <property type="entry name" value="Mce4_CUP1"/>
    <property type="match status" value="1"/>
</dbReference>
<name>A0ABN1DR94_SACER</name>
<dbReference type="EMBL" id="BAAAGS010000050">
    <property type="protein sequence ID" value="GAA0550168.1"/>
    <property type="molecule type" value="Genomic_DNA"/>
</dbReference>
<dbReference type="PANTHER" id="PTHR33371">
    <property type="entry name" value="INTERMEMBRANE PHOSPHOLIPID TRANSPORT SYSTEM BINDING PROTEIN MLAD-RELATED"/>
    <property type="match status" value="1"/>
</dbReference>
<accession>A0ABN1DR94</accession>
<evidence type="ECO:0000256" key="1">
    <source>
        <dbReference type="SAM" id="Phobius"/>
    </source>
</evidence>
<feature type="domain" description="Mce/MlaD" evidence="2">
    <location>
        <begin position="42"/>
        <end position="115"/>
    </location>
</feature>
<dbReference type="InterPro" id="IPR052336">
    <property type="entry name" value="MlaD_Phospholipid_Transporter"/>
</dbReference>
<dbReference type="InterPro" id="IPR024516">
    <property type="entry name" value="Mce_C"/>
</dbReference>
<evidence type="ECO:0000259" key="2">
    <source>
        <dbReference type="Pfam" id="PF02470"/>
    </source>
</evidence>